<evidence type="ECO:0000256" key="1">
    <source>
        <dbReference type="SAM" id="SignalP"/>
    </source>
</evidence>
<evidence type="ECO:0000313" key="3">
    <source>
        <dbReference type="Proteomes" id="UP000199071"/>
    </source>
</evidence>
<protein>
    <submittedName>
        <fullName evidence="2">Metallo-peptidase family M12B Reprolysin-like</fullName>
    </submittedName>
</protein>
<dbReference type="RefSeq" id="WP_175478278.1">
    <property type="nucleotide sequence ID" value="NZ_FMXQ01000001.1"/>
</dbReference>
<feature type="chain" id="PRO_5011431900" evidence="1">
    <location>
        <begin position="25"/>
        <end position="429"/>
    </location>
</feature>
<name>A0A1G6AL23_9HYPH</name>
<dbReference type="AlphaFoldDB" id="A0A1G6AL23"/>
<dbReference type="Pfam" id="PF13688">
    <property type="entry name" value="Reprolysin_5"/>
    <property type="match status" value="1"/>
</dbReference>
<proteinExistence type="predicted"/>
<accession>A0A1G6AL23</accession>
<organism evidence="2 3">
    <name type="scientific">Bauldia litoralis</name>
    <dbReference type="NCBI Taxonomy" id="665467"/>
    <lineage>
        <taxon>Bacteria</taxon>
        <taxon>Pseudomonadati</taxon>
        <taxon>Pseudomonadota</taxon>
        <taxon>Alphaproteobacteria</taxon>
        <taxon>Hyphomicrobiales</taxon>
        <taxon>Kaistiaceae</taxon>
        <taxon>Bauldia</taxon>
    </lineage>
</organism>
<dbReference type="Gene3D" id="3.40.390.10">
    <property type="entry name" value="Collagenase (Catalytic Domain)"/>
    <property type="match status" value="1"/>
</dbReference>
<evidence type="ECO:0000313" key="2">
    <source>
        <dbReference type="EMBL" id="SDB08793.1"/>
    </source>
</evidence>
<dbReference type="GO" id="GO:0008237">
    <property type="term" value="F:metallopeptidase activity"/>
    <property type="evidence" value="ECO:0007669"/>
    <property type="project" value="InterPro"/>
</dbReference>
<keyword evidence="3" id="KW-1185">Reference proteome</keyword>
<dbReference type="SUPFAM" id="SSF55486">
    <property type="entry name" value="Metalloproteases ('zincins'), catalytic domain"/>
    <property type="match status" value="1"/>
</dbReference>
<dbReference type="Proteomes" id="UP000199071">
    <property type="component" value="Unassembled WGS sequence"/>
</dbReference>
<keyword evidence="1" id="KW-0732">Signal</keyword>
<reference evidence="2 3" key="1">
    <citation type="submission" date="2016-10" db="EMBL/GenBank/DDBJ databases">
        <authorList>
            <person name="de Groot N.N."/>
        </authorList>
    </citation>
    <scope>NUCLEOTIDE SEQUENCE [LARGE SCALE GENOMIC DNA]</scope>
    <source>
        <strain evidence="2 3">ATCC 35022</strain>
    </source>
</reference>
<dbReference type="STRING" id="665467.SAMN02982931_00765"/>
<dbReference type="EMBL" id="FMXQ01000001">
    <property type="protein sequence ID" value="SDB08793.1"/>
    <property type="molecule type" value="Genomic_DNA"/>
</dbReference>
<dbReference type="InterPro" id="IPR024079">
    <property type="entry name" value="MetalloPept_cat_dom_sf"/>
</dbReference>
<gene>
    <name evidence="2" type="ORF">SAMN02982931_00765</name>
</gene>
<feature type="signal peptide" evidence="1">
    <location>
        <begin position="1"/>
        <end position="24"/>
    </location>
</feature>
<sequence>MPIFRLNLPIAFLAAALVGHAAHAQDAEPIDLFDTGRPNRQGLPANADALGMAPETVGAVGYFTLSTAAGTNLRSSGAPRRMRIALPDGGAVTCTLTAGAPQNGVEVLRGSLGDGNGADHCYLLVKDGQVTGDIQTATGRYRILPAGPGNTHAVVEMRTNAFPAEGDVVEPPVPKRRGRSMIGEPLCDVAGAGDRGTIDLMVLYTPAAAAKSDMEVMVAEAMTQLKDALMQQPGENFGVNVRLVHSQQVDYVEGADLGVDLERLSGAEPGQLAEVPVLRDRYKADIVHMIVENNLESCGLGWMIEPGYDDSADYAFSVSERVCAVDNFSFAHEVGHNIGMNHDRYVVENAGDEDINFGFVSVDTGRRTLMAYDHKCQDIGKSCPRILTFSTPAPVMGGDTAWGVPPARGDGAYNREILCRNAPGIAQYR</sequence>